<dbReference type="AlphaFoldDB" id="A0A0G4ICC2"/>
<dbReference type="VEuPathDB" id="CryptoDB:Cvel_13069"/>
<accession>A0A0G4ICC2</accession>
<sequence length="81" mass="9031">MAALDDFEFEFDLPKWCEAEAVRVSIEPSGFTSSMFVATVVARRSFFRLCLSAFGTVDKATGIFSRIVRSGLASQRLDWEG</sequence>
<dbReference type="EMBL" id="CDMZ01005821">
    <property type="protein sequence ID" value="CEM54824.1"/>
    <property type="molecule type" value="Genomic_DNA"/>
</dbReference>
<name>A0A0G4ICC2_9ALVE</name>
<evidence type="ECO:0000313" key="1">
    <source>
        <dbReference type="EMBL" id="CEM54824.1"/>
    </source>
</evidence>
<proteinExistence type="predicted"/>
<protein>
    <submittedName>
        <fullName evidence="1">Uncharacterized protein</fullName>
    </submittedName>
</protein>
<organism evidence="1">
    <name type="scientific">Chromera velia CCMP2878</name>
    <dbReference type="NCBI Taxonomy" id="1169474"/>
    <lineage>
        <taxon>Eukaryota</taxon>
        <taxon>Sar</taxon>
        <taxon>Alveolata</taxon>
        <taxon>Colpodellida</taxon>
        <taxon>Chromeraceae</taxon>
        <taxon>Chromera</taxon>
    </lineage>
</organism>
<reference evidence="1" key="1">
    <citation type="submission" date="2014-11" db="EMBL/GenBank/DDBJ databases">
        <authorList>
            <person name="Otto D Thomas"/>
            <person name="Naeem Raeece"/>
        </authorList>
    </citation>
    <scope>NUCLEOTIDE SEQUENCE</scope>
</reference>
<gene>
    <name evidence="1" type="ORF">Cvel_13069</name>
</gene>